<protein>
    <recommendedName>
        <fullName evidence="4">SHSP domain-containing protein</fullName>
    </recommendedName>
</protein>
<evidence type="ECO:0000313" key="3">
    <source>
        <dbReference type="Proteomes" id="UP000215127"/>
    </source>
</evidence>
<dbReference type="EMBL" id="LT853706">
    <property type="protein sequence ID" value="SMQ56465.1"/>
    <property type="molecule type" value="Genomic_DNA"/>
</dbReference>
<reference evidence="2 3" key="1">
    <citation type="submission" date="2016-06" db="EMBL/GenBank/DDBJ databases">
        <authorList>
            <person name="Kjaerup R.B."/>
            <person name="Dalgaard T.S."/>
            <person name="Juul-Madsen H.R."/>
        </authorList>
    </citation>
    <scope>NUCLEOTIDE SEQUENCE [LARGE SCALE GENOMIC DNA]</scope>
</reference>
<sequence>MDDYATHVSSKDGGSSISKYFRIFTWKFDVRETKDNYELHGELPGIDQKSIDPKNINIEFSDAQTLTIKGRTEHHREEGTPPAGLIEGEVEQGKLTQGESNNRHYHKPSVDYEGANSGWSNTPLPSHRNARLSQHCLPPVTLFFWLSLHLIFPRHR</sequence>
<name>A0A1X7S9Z7_ZYMT9</name>
<dbReference type="Gene3D" id="2.60.40.790">
    <property type="match status" value="1"/>
</dbReference>
<evidence type="ECO:0000256" key="1">
    <source>
        <dbReference type="SAM" id="MobiDB-lite"/>
    </source>
</evidence>
<dbReference type="STRING" id="1276538.A0A1X7S9Z7"/>
<feature type="region of interest" description="Disordered" evidence="1">
    <location>
        <begin position="96"/>
        <end position="117"/>
    </location>
</feature>
<dbReference type="InterPro" id="IPR008978">
    <property type="entry name" value="HSP20-like_chaperone"/>
</dbReference>
<dbReference type="Proteomes" id="UP000215127">
    <property type="component" value="Chromosome 17"/>
</dbReference>
<organism evidence="2 3">
    <name type="scientific">Zymoseptoria tritici (strain ST99CH_3D7)</name>
    <dbReference type="NCBI Taxonomy" id="1276538"/>
    <lineage>
        <taxon>Eukaryota</taxon>
        <taxon>Fungi</taxon>
        <taxon>Dikarya</taxon>
        <taxon>Ascomycota</taxon>
        <taxon>Pezizomycotina</taxon>
        <taxon>Dothideomycetes</taxon>
        <taxon>Dothideomycetidae</taxon>
        <taxon>Mycosphaerellales</taxon>
        <taxon>Mycosphaerellaceae</taxon>
        <taxon>Zymoseptoria</taxon>
    </lineage>
</organism>
<keyword evidence="3" id="KW-1185">Reference proteome</keyword>
<accession>A0A1X7S9Z7</accession>
<dbReference type="SUPFAM" id="SSF49764">
    <property type="entry name" value="HSP20-like chaperones"/>
    <property type="match status" value="1"/>
</dbReference>
<evidence type="ECO:0000313" key="2">
    <source>
        <dbReference type="EMBL" id="SMQ56465.1"/>
    </source>
</evidence>
<dbReference type="AlphaFoldDB" id="A0A1X7S9Z7"/>
<proteinExistence type="predicted"/>
<gene>
    <name evidence="2" type="ORF">ZT3D7_G11620</name>
</gene>
<evidence type="ECO:0008006" key="4">
    <source>
        <dbReference type="Google" id="ProtNLM"/>
    </source>
</evidence>